<dbReference type="EMBL" id="QLMK01000001">
    <property type="protein sequence ID" value="RAK34282.1"/>
    <property type="molecule type" value="Genomic_DNA"/>
</dbReference>
<accession>A0A364JZX0</accession>
<dbReference type="RefSeq" id="WP_111574109.1">
    <property type="nucleotide sequence ID" value="NZ_JBHEEY010000001.1"/>
</dbReference>
<evidence type="ECO:0000256" key="2">
    <source>
        <dbReference type="ARBA" id="ARBA00022722"/>
    </source>
</evidence>
<feature type="domain" description="Endoribonuclease YicC-like N-terminal" evidence="6">
    <location>
        <begin position="3"/>
        <end position="167"/>
    </location>
</feature>
<dbReference type="PANTHER" id="PTHR30636">
    <property type="entry name" value="UPF0701 PROTEIN YICC"/>
    <property type="match status" value="1"/>
</dbReference>
<evidence type="ECO:0000256" key="3">
    <source>
        <dbReference type="ARBA" id="ARBA00022759"/>
    </source>
</evidence>
<dbReference type="AlphaFoldDB" id="A0A364JZX0"/>
<comment type="caution">
    <text evidence="8">The sequence shown here is derived from an EMBL/GenBank/DDBJ whole genome shotgun (WGS) entry which is preliminary data.</text>
</comment>
<evidence type="ECO:0000259" key="7">
    <source>
        <dbReference type="Pfam" id="PF08340"/>
    </source>
</evidence>
<dbReference type="Pfam" id="PF03755">
    <property type="entry name" value="YicC-like_N"/>
    <property type="match status" value="1"/>
</dbReference>
<dbReference type="Pfam" id="PF08340">
    <property type="entry name" value="YicC-like_C"/>
    <property type="match status" value="1"/>
</dbReference>
<reference evidence="8 9" key="1">
    <citation type="submission" date="2018-06" db="EMBL/GenBank/DDBJ databases">
        <title>Genomic Encyclopedia of Type Strains, Phase IV (KMG-IV): sequencing the most valuable type-strain genomes for metagenomic binning, comparative biology and taxonomic classification.</title>
        <authorList>
            <person name="Goeker M."/>
        </authorList>
    </citation>
    <scope>NUCLEOTIDE SEQUENCE [LARGE SCALE GENOMIC DNA]</scope>
    <source>
        <strain evidence="8 9">DSM 26720</strain>
    </source>
</reference>
<dbReference type="InterPro" id="IPR013551">
    <property type="entry name" value="YicC-like_C"/>
</dbReference>
<dbReference type="PANTHER" id="PTHR30636:SF3">
    <property type="entry name" value="UPF0701 PROTEIN YICC"/>
    <property type="match status" value="1"/>
</dbReference>
<gene>
    <name evidence="8" type="ORF">C7374_101616</name>
</gene>
<comment type="cofactor">
    <cofactor evidence="1">
        <name>a divalent metal cation</name>
        <dbReference type="ChEBI" id="CHEBI:60240"/>
    </cofactor>
</comment>
<keyword evidence="2" id="KW-0540">Nuclease</keyword>
<dbReference type="InterPro" id="IPR005229">
    <property type="entry name" value="YicC/YloC-like"/>
</dbReference>
<keyword evidence="4" id="KW-0378">Hydrolase</keyword>
<dbReference type="InterPro" id="IPR013527">
    <property type="entry name" value="YicC-like_N"/>
</dbReference>
<evidence type="ECO:0000256" key="4">
    <source>
        <dbReference type="ARBA" id="ARBA00022801"/>
    </source>
</evidence>
<comment type="similarity">
    <text evidence="5">Belongs to the YicC/YloC family.</text>
</comment>
<evidence type="ECO:0000259" key="6">
    <source>
        <dbReference type="Pfam" id="PF03755"/>
    </source>
</evidence>
<evidence type="ECO:0000256" key="5">
    <source>
        <dbReference type="ARBA" id="ARBA00035648"/>
    </source>
</evidence>
<proteinExistence type="inferred from homology"/>
<name>A0A364JZX0_9HYPH</name>
<organism evidence="8 9">
    <name type="scientific">Falsochrobactrum ovis</name>
    <dbReference type="NCBI Taxonomy" id="1293442"/>
    <lineage>
        <taxon>Bacteria</taxon>
        <taxon>Pseudomonadati</taxon>
        <taxon>Pseudomonadota</taxon>
        <taxon>Alphaproteobacteria</taxon>
        <taxon>Hyphomicrobiales</taxon>
        <taxon>Brucellaceae</taxon>
        <taxon>Falsochrobactrum</taxon>
    </lineage>
</organism>
<dbReference type="NCBIfam" id="TIGR00255">
    <property type="entry name" value="YicC/YloC family endoribonuclease"/>
    <property type="match status" value="1"/>
</dbReference>
<protein>
    <submittedName>
        <fullName evidence="8">Uncharacterized protein (TIGR00255 family)</fullName>
    </submittedName>
</protein>
<evidence type="ECO:0000256" key="1">
    <source>
        <dbReference type="ARBA" id="ARBA00001968"/>
    </source>
</evidence>
<dbReference type="GO" id="GO:0004521">
    <property type="term" value="F:RNA endonuclease activity"/>
    <property type="evidence" value="ECO:0007669"/>
    <property type="project" value="InterPro"/>
</dbReference>
<evidence type="ECO:0000313" key="9">
    <source>
        <dbReference type="Proteomes" id="UP000249453"/>
    </source>
</evidence>
<dbReference type="OrthoDB" id="9771229at2"/>
<evidence type="ECO:0000313" key="8">
    <source>
        <dbReference type="EMBL" id="RAK34282.1"/>
    </source>
</evidence>
<sequence>MALQSMTGFARQALQHAGSGVGNATGEVRIVWEVRSVNGKGLDLRLRLPSGFEAVEHQVRSLLARTFSRGNFQATLSVEFVQSETGFSINQALLEETLKLGAELQARYGLAPASIDGLLSLKGMIDQGEIHQDEKTRAEIEASIVALFGKVLDSIKEARQQEGASLYKILSSHIDTIEGLTQSARKDPSRSIDVIKARLATQVGLLLDAGNDLDETRLYQEAAFLATKADIQEELDRLDTHVESARKLLTIGGPIGRKLDFLSQEFNREANTLCAKSNAASITSIGLELKAVVDQFREQVQNLE</sequence>
<keyword evidence="9" id="KW-1185">Reference proteome</keyword>
<dbReference type="GO" id="GO:0016787">
    <property type="term" value="F:hydrolase activity"/>
    <property type="evidence" value="ECO:0007669"/>
    <property type="project" value="UniProtKB-KW"/>
</dbReference>
<keyword evidence="3" id="KW-0255">Endonuclease</keyword>
<feature type="domain" description="Endoribonuclease YicC-like C-terminal" evidence="7">
    <location>
        <begin position="191"/>
        <end position="304"/>
    </location>
</feature>
<dbReference type="Proteomes" id="UP000249453">
    <property type="component" value="Unassembled WGS sequence"/>
</dbReference>